<evidence type="ECO:0008006" key="3">
    <source>
        <dbReference type="Google" id="ProtNLM"/>
    </source>
</evidence>
<evidence type="ECO:0000313" key="2">
    <source>
        <dbReference type="Proteomes" id="UP000678228"/>
    </source>
</evidence>
<gene>
    <name evidence="1" type="ORF">J7W16_07185</name>
</gene>
<accession>A0A940WUW4</accession>
<dbReference type="AlphaFoldDB" id="A0A940WUW4"/>
<dbReference type="PROSITE" id="PS51257">
    <property type="entry name" value="PROKAR_LIPOPROTEIN"/>
    <property type="match status" value="1"/>
</dbReference>
<keyword evidence="2" id="KW-1185">Reference proteome</keyword>
<dbReference type="Proteomes" id="UP000678228">
    <property type="component" value="Unassembled WGS sequence"/>
</dbReference>
<comment type="caution">
    <text evidence="1">The sequence shown here is derived from an EMBL/GenBank/DDBJ whole genome shotgun (WGS) entry which is preliminary data.</text>
</comment>
<protein>
    <recommendedName>
        <fullName evidence="3">Lipoprotein</fullName>
    </recommendedName>
</protein>
<organism evidence="1 2">
    <name type="scientific">Halalkalibacter suaedae</name>
    <dbReference type="NCBI Taxonomy" id="2822140"/>
    <lineage>
        <taxon>Bacteria</taxon>
        <taxon>Bacillati</taxon>
        <taxon>Bacillota</taxon>
        <taxon>Bacilli</taxon>
        <taxon>Bacillales</taxon>
        <taxon>Bacillaceae</taxon>
        <taxon>Halalkalibacter</taxon>
    </lineage>
</organism>
<dbReference type="RefSeq" id="WP_210596589.1">
    <property type="nucleotide sequence ID" value="NZ_JAGKSQ010000002.1"/>
</dbReference>
<proteinExistence type="predicted"/>
<name>A0A940WUW4_9BACI</name>
<reference evidence="1" key="1">
    <citation type="submission" date="2021-03" db="EMBL/GenBank/DDBJ databases">
        <title>Bacillus suaedae sp. nov., isolated from Suaeda aralocaspica.</title>
        <authorList>
            <person name="Lei R.F.R."/>
        </authorList>
    </citation>
    <scope>NUCLEOTIDE SEQUENCE</scope>
    <source>
        <strain evidence="1">YZJH907-2</strain>
    </source>
</reference>
<sequence length="138" mass="15529">MAYLKRVICFLIILLYAPLLVGCVLVDGSSVKSQLEVSYNNMFATEFDYLKSVAIYKDSTLLHIESAEDFLVYLEDSTPIDQTGNYESDYLIKLVSEENDLVDGQKEATLFLDIDHAVICSDKKCVSVKDKLIDQIEG</sequence>
<evidence type="ECO:0000313" key="1">
    <source>
        <dbReference type="EMBL" id="MBP3950917.1"/>
    </source>
</evidence>
<dbReference type="EMBL" id="JAGKSQ010000002">
    <property type="protein sequence ID" value="MBP3950917.1"/>
    <property type="molecule type" value="Genomic_DNA"/>
</dbReference>